<dbReference type="PRINTS" id="PR00081">
    <property type="entry name" value="GDHRDH"/>
</dbReference>
<proteinExistence type="inferred from homology"/>
<dbReference type="InterPro" id="IPR002347">
    <property type="entry name" value="SDR_fam"/>
</dbReference>
<keyword evidence="3" id="KW-0560">Oxidoreductase</keyword>
<dbReference type="AlphaFoldDB" id="A0A834W2H3"/>
<comment type="similarity">
    <text evidence="1">Belongs to the short-chain dehydrogenases/reductases (SDR) family.</text>
</comment>
<evidence type="ECO:0000313" key="4">
    <source>
        <dbReference type="EMBL" id="KAF7801859.1"/>
    </source>
</evidence>
<keyword evidence="2" id="KW-0521">NADP</keyword>
<dbReference type="PANTHER" id="PTHR43490">
    <property type="entry name" value="(+)-NEOMENTHOL DEHYDROGENASE"/>
    <property type="match status" value="1"/>
</dbReference>
<dbReference type="OrthoDB" id="7289984at2759"/>
<dbReference type="PANTHER" id="PTHR43490:SF98">
    <property type="entry name" value="OS02G0640600 PROTEIN"/>
    <property type="match status" value="1"/>
</dbReference>
<protein>
    <submittedName>
        <fullName evidence="4">(+)-neomenthol dehydrogenase-like</fullName>
    </submittedName>
</protein>
<gene>
    <name evidence="4" type="ORF">G2W53_040970</name>
</gene>
<dbReference type="Proteomes" id="UP000634136">
    <property type="component" value="Unassembled WGS sequence"/>
</dbReference>
<evidence type="ECO:0000313" key="5">
    <source>
        <dbReference type="Proteomes" id="UP000634136"/>
    </source>
</evidence>
<name>A0A834W2H3_9FABA</name>
<dbReference type="Pfam" id="PF00106">
    <property type="entry name" value="adh_short"/>
    <property type="match status" value="1"/>
</dbReference>
<reference evidence="4" key="1">
    <citation type="submission" date="2020-09" db="EMBL/GenBank/DDBJ databases">
        <title>Genome-Enabled Discovery of Anthraquinone Biosynthesis in Senna tora.</title>
        <authorList>
            <person name="Kang S.-H."/>
            <person name="Pandey R.P."/>
            <person name="Lee C.-M."/>
            <person name="Sim J.-S."/>
            <person name="Jeong J.-T."/>
            <person name="Choi B.-S."/>
            <person name="Jung M."/>
            <person name="Ginzburg D."/>
            <person name="Zhao K."/>
            <person name="Won S.Y."/>
            <person name="Oh T.-J."/>
            <person name="Yu Y."/>
            <person name="Kim N.-H."/>
            <person name="Lee O.R."/>
            <person name="Lee T.-H."/>
            <person name="Bashyal P."/>
            <person name="Kim T.-S."/>
            <person name="Lee W.-H."/>
            <person name="Kawkins C."/>
            <person name="Kim C.-K."/>
            <person name="Kim J.S."/>
            <person name="Ahn B.O."/>
            <person name="Rhee S.Y."/>
            <person name="Sohng J.K."/>
        </authorList>
    </citation>
    <scope>NUCLEOTIDE SEQUENCE</scope>
    <source>
        <tissue evidence="4">Leaf</tissue>
    </source>
</reference>
<organism evidence="4 5">
    <name type="scientific">Senna tora</name>
    <dbReference type="NCBI Taxonomy" id="362788"/>
    <lineage>
        <taxon>Eukaryota</taxon>
        <taxon>Viridiplantae</taxon>
        <taxon>Streptophyta</taxon>
        <taxon>Embryophyta</taxon>
        <taxon>Tracheophyta</taxon>
        <taxon>Spermatophyta</taxon>
        <taxon>Magnoliopsida</taxon>
        <taxon>eudicotyledons</taxon>
        <taxon>Gunneridae</taxon>
        <taxon>Pentapetalae</taxon>
        <taxon>rosids</taxon>
        <taxon>fabids</taxon>
        <taxon>Fabales</taxon>
        <taxon>Fabaceae</taxon>
        <taxon>Caesalpinioideae</taxon>
        <taxon>Cassia clade</taxon>
        <taxon>Senna</taxon>
    </lineage>
</organism>
<dbReference type="InterPro" id="IPR036291">
    <property type="entry name" value="NAD(P)-bd_dom_sf"/>
</dbReference>
<comment type="caution">
    <text evidence="4">The sequence shown here is derived from an EMBL/GenBank/DDBJ whole genome shotgun (WGS) entry which is preliminary data.</text>
</comment>
<dbReference type="GO" id="GO:0016491">
    <property type="term" value="F:oxidoreductase activity"/>
    <property type="evidence" value="ECO:0007669"/>
    <property type="project" value="UniProtKB-KW"/>
</dbReference>
<accession>A0A834W2H3</accession>
<keyword evidence="5" id="KW-1185">Reference proteome</keyword>
<dbReference type="EMBL" id="JAAIUW010000013">
    <property type="protein sequence ID" value="KAF7801859.1"/>
    <property type="molecule type" value="Genomic_DNA"/>
</dbReference>
<sequence length="115" mass="12054">MSETKRRCAVVTGANKGIGFATCKQLASEGINVVLTARDDKNGVEAVEKLKQLGLSDHVVFHQLDVTDSASISSLADFIRTKFGKLDILVNNAGHPGAIVNGDALAASGIEVYAL</sequence>
<dbReference type="Gene3D" id="3.40.50.720">
    <property type="entry name" value="NAD(P)-binding Rossmann-like Domain"/>
    <property type="match status" value="1"/>
</dbReference>
<evidence type="ECO:0000256" key="3">
    <source>
        <dbReference type="ARBA" id="ARBA00023002"/>
    </source>
</evidence>
<dbReference type="SUPFAM" id="SSF51735">
    <property type="entry name" value="NAD(P)-binding Rossmann-fold domains"/>
    <property type="match status" value="1"/>
</dbReference>
<dbReference type="GO" id="GO:0016020">
    <property type="term" value="C:membrane"/>
    <property type="evidence" value="ECO:0007669"/>
    <property type="project" value="TreeGrafter"/>
</dbReference>
<evidence type="ECO:0000256" key="2">
    <source>
        <dbReference type="ARBA" id="ARBA00022857"/>
    </source>
</evidence>
<evidence type="ECO:0000256" key="1">
    <source>
        <dbReference type="ARBA" id="ARBA00006484"/>
    </source>
</evidence>